<sequence>MAPWWESQALDIAYSPLQEGAIRLIEFDDVDTPAAQHTSEFKIHHVILEEAPPYCTLSYRWSGGKEEDEPTKTNGFWIDVRGGSLAAVRACLSQVKEKGIHLFWIDQFCINQSDLTEKSQQVSLMASIYSAASTTVIWLGHPRSPTGDDGHFQAAFSFLDEISRHWHRPDQYDSDSDNGEDAIKAQSTGVISALVATLSAPWFGRTWVLQEALLSRDPVVLCGGLSLSWRSLVLAVRQLAETTALQVWFRSFLDRGRWNWHLQNASLFCNLYLDPDEDGLQRPESALKCLLLLCRSREASDRRDKVFALKGLCTPEDAPVVDYSVPEAVVLRDLACRLLSEGHEHYMRVAAGGDCLFYYSALSVLAVVNADEEVIASPSWVPDWTAPLTYGDLWQEDVMCTSFDAAGEQSWPPRFTSDSPNILIVRGKICSEVTSISHDSGLNSLPSVTLSKPPDLDTTWLTSSERIADFGPSRAVDEWILQTEVYVQEHVPDRNKQIEFVVRSLCLGFPYQICYEISGSGTLLSESASYFEAYRTYASAALQHNYDFSGLEPEIQEELNQYEEQYRRLRNKASATSRGRRLFTTANGLIGLGPSRMRKGDVVCILYGSGWPFILRPCEQNFQLVGYCFVDGMMHGEMVKHEDILAQDICLV</sequence>
<reference evidence="1" key="1">
    <citation type="submission" date="2024-09" db="EMBL/GenBank/DDBJ databases">
        <title>Draft Genome Sequences of Neofusicoccum parvum.</title>
        <authorList>
            <person name="Ashida A."/>
            <person name="Camagna M."/>
            <person name="Tanaka A."/>
            <person name="Takemoto D."/>
        </authorList>
    </citation>
    <scope>NUCLEOTIDE SEQUENCE</scope>
    <source>
        <strain evidence="1">PPO83</strain>
    </source>
</reference>
<comment type="caution">
    <text evidence="1">The sequence shown here is derived from an EMBL/GenBank/DDBJ whole genome shotgun (WGS) entry which is preliminary data.</text>
</comment>
<protein>
    <submittedName>
        <fullName evidence="1">Het domain-containing protein</fullName>
    </submittedName>
</protein>
<gene>
    <name evidence="1" type="primary">g7746</name>
    <name evidence="1" type="ORF">NpPPO83_00007746</name>
</gene>
<accession>A0ACB5SI62</accession>
<organism evidence="1 2">
    <name type="scientific">Neofusicoccum parvum</name>
    <dbReference type="NCBI Taxonomy" id="310453"/>
    <lineage>
        <taxon>Eukaryota</taxon>
        <taxon>Fungi</taxon>
        <taxon>Dikarya</taxon>
        <taxon>Ascomycota</taxon>
        <taxon>Pezizomycotina</taxon>
        <taxon>Dothideomycetes</taxon>
        <taxon>Dothideomycetes incertae sedis</taxon>
        <taxon>Botryosphaeriales</taxon>
        <taxon>Botryosphaeriaceae</taxon>
        <taxon>Neofusicoccum</taxon>
    </lineage>
</organism>
<dbReference type="EMBL" id="BSXG01000102">
    <property type="protein sequence ID" value="GME42321.1"/>
    <property type="molecule type" value="Genomic_DNA"/>
</dbReference>
<evidence type="ECO:0000313" key="1">
    <source>
        <dbReference type="EMBL" id="GME42321.1"/>
    </source>
</evidence>
<proteinExistence type="predicted"/>
<name>A0ACB5SI62_9PEZI</name>
<keyword evidence="2" id="KW-1185">Reference proteome</keyword>
<dbReference type="Proteomes" id="UP001165186">
    <property type="component" value="Unassembled WGS sequence"/>
</dbReference>
<evidence type="ECO:0000313" key="2">
    <source>
        <dbReference type="Proteomes" id="UP001165186"/>
    </source>
</evidence>